<keyword evidence="21" id="KW-1185">Reference proteome</keyword>
<dbReference type="GO" id="GO:0006654">
    <property type="term" value="P:phosphatidic acid biosynthetic process"/>
    <property type="evidence" value="ECO:0007669"/>
    <property type="project" value="UniProtKB-ARBA"/>
</dbReference>
<comment type="subcellular location">
    <subcellularLocation>
        <location evidence="1">Cell membrane</location>
        <topology evidence="1">Peripheral membrane protein</topology>
    </subcellularLocation>
    <subcellularLocation>
        <location evidence="2">Secreted</location>
    </subcellularLocation>
</comment>
<feature type="domain" description="Lipase" evidence="19">
    <location>
        <begin position="41"/>
        <end position="331"/>
    </location>
</feature>
<evidence type="ECO:0000256" key="15">
    <source>
        <dbReference type="PIRSR" id="PIRSR000865-1"/>
    </source>
</evidence>
<dbReference type="AlphaFoldDB" id="A0A8C6PXP9"/>
<sequence length="455" mass="51671">MFLWQYLTPFLLTTLYLCKAHLVGRCDKFTDLNLAHAFLGTSVRVRLLLYTRHNHTCGTLISHTNLTQHPQFNLSHTTTFIIHGYRPTGSPPTWLLDITERLLVREDMNVVLVDWNRGAATLNYLKAVENTRKVADNITAFIQKMQDGGASLSSVHLIGVSLGAHISGFVGATFNGSIGRITGLDAAGPEFSYKPLEERLDPTDAQFVDVLHTDIDALGYKEPLGHIDFYANGGKDQPGCPKTIFSGGEYFKCDHQRSVILFIDTITGINSARAYPCSSYNDFLDGKCLNCDSFGDAGCPLFGYDVIQWKDILLKQKQAKYYFTTNDKSPFFKSNYLVDVMIWSRSSRWGYLTVKLNNGTKECDFVCENSKDVEFRKHTETKLFAQFDKDIESVKEVSLTFSTGKLLKHMQKLRVLKIRVTNLEHKEKPLCRYDFILEKNHEVTFKLLLCEESLF</sequence>
<keyword evidence="4" id="KW-1003">Cell membrane</keyword>
<evidence type="ECO:0000313" key="21">
    <source>
        <dbReference type="Proteomes" id="UP000694548"/>
    </source>
</evidence>
<dbReference type="GO" id="GO:0008201">
    <property type="term" value="F:heparin binding"/>
    <property type="evidence" value="ECO:0007669"/>
    <property type="project" value="UniProtKB-ARBA"/>
</dbReference>
<evidence type="ECO:0000313" key="20">
    <source>
        <dbReference type="Ensembl" id="ENSNFUP00015049976.1"/>
    </source>
</evidence>
<evidence type="ECO:0000256" key="8">
    <source>
        <dbReference type="ARBA" id="ARBA00022963"/>
    </source>
</evidence>
<feature type="active site" description="Charge relay system" evidence="15">
    <location>
        <position position="255"/>
    </location>
</feature>
<evidence type="ECO:0000256" key="11">
    <source>
        <dbReference type="ARBA" id="ARBA00023157"/>
    </source>
</evidence>
<evidence type="ECO:0000256" key="12">
    <source>
        <dbReference type="ARBA" id="ARBA00023180"/>
    </source>
</evidence>
<evidence type="ECO:0000256" key="9">
    <source>
        <dbReference type="ARBA" id="ARBA00023098"/>
    </source>
</evidence>
<keyword evidence="9" id="KW-0443">Lipid metabolism</keyword>
<comment type="similarity">
    <text evidence="3 17">Belongs to the AB hydrolase superfamily. Lipase family.</text>
</comment>
<evidence type="ECO:0000256" key="13">
    <source>
        <dbReference type="ARBA" id="ARBA00048637"/>
    </source>
</evidence>
<dbReference type="GeneTree" id="ENSGT00940000156285"/>
<accession>A0A8C6PXP9</accession>
<keyword evidence="12" id="KW-0325">Glycoprotein</keyword>
<dbReference type="GO" id="GO:0046872">
    <property type="term" value="F:metal ion binding"/>
    <property type="evidence" value="ECO:0007669"/>
    <property type="project" value="UniProtKB-KW"/>
</dbReference>
<dbReference type="InterPro" id="IPR033906">
    <property type="entry name" value="Lipase_N"/>
</dbReference>
<keyword evidence="10" id="KW-0472">Membrane</keyword>
<feature type="signal peptide" evidence="18">
    <location>
        <begin position="1"/>
        <end position="20"/>
    </location>
</feature>
<evidence type="ECO:0000256" key="5">
    <source>
        <dbReference type="ARBA" id="ARBA00022525"/>
    </source>
</evidence>
<dbReference type="Pfam" id="PF00151">
    <property type="entry name" value="Lipase"/>
    <property type="match status" value="1"/>
</dbReference>
<evidence type="ECO:0000256" key="1">
    <source>
        <dbReference type="ARBA" id="ARBA00004202"/>
    </source>
</evidence>
<dbReference type="GO" id="GO:0016042">
    <property type="term" value="P:lipid catabolic process"/>
    <property type="evidence" value="ECO:0007669"/>
    <property type="project" value="UniProtKB-KW"/>
</dbReference>
<dbReference type="CDD" id="cd00707">
    <property type="entry name" value="Pancreat_lipase_like"/>
    <property type="match status" value="1"/>
</dbReference>
<keyword evidence="6 18" id="KW-0732">Signal</keyword>
<dbReference type="PIRSF" id="PIRSF000865">
    <property type="entry name" value="Lipoprotein_lipase_LIPH"/>
    <property type="match status" value="1"/>
</dbReference>
<keyword evidence="7" id="KW-0378">Hydrolase</keyword>
<gene>
    <name evidence="20" type="primary">lipia</name>
</gene>
<name>A0A8C6PXP9_NOTFU</name>
<keyword evidence="16" id="KW-0479">Metal-binding</keyword>
<evidence type="ECO:0000256" key="16">
    <source>
        <dbReference type="PIRSR" id="PIRSR000865-2"/>
    </source>
</evidence>
<protein>
    <submittedName>
        <fullName evidence="20">Lipase, member Ia</fullName>
    </submittedName>
</protein>
<evidence type="ECO:0000256" key="6">
    <source>
        <dbReference type="ARBA" id="ARBA00022729"/>
    </source>
</evidence>
<keyword evidence="8" id="KW-0442">Lipid degradation</keyword>
<feature type="active site" description="Nucleophile" evidence="15">
    <location>
        <position position="161"/>
    </location>
</feature>
<evidence type="ECO:0000256" key="4">
    <source>
        <dbReference type="ARBA" id="ARBA00022475"/>
    </source>
</evidence>
<feature type="chain" id="PRO_5034589543" evidence="18">
    <location>
        <begin position="21"/>
        <end position="455"/>
    </location>
</feature>
<dbReference type="InterPro" id="IPR029058">
    <property type="entry name" value="AB_hydrolase_fold"/>
</dbReference>
<feature type="active site" description="Charge relay system" evidence="15">
    <location>
        <position position="185"/>
    </location>
</feature>
<organism evidence="20 21">
    <name type="scientific">Nothobranchius furzeri</name>
    <name type="common">Turquoise killifish</name>
    <dbReference type="NCBI Taxonomy" id="105023"/>
    <lineage>
        <taxon>Eukaryota</taxon>
        <taxon>Metazoa</taxon>
        <taxon>Chordata</taxon>
        <taxon>Craniata</taxon>
        <taxon>Vertebrata</taxon>
        <taxon>Euteleostomi</taxon>
        <taxon>Actinopterygii</taxon>
        <taxon>Neopterygii</taxon>
        <taxon>Teleostei</taxon>
        <taxon>Neoteleostei</taxon>
        <taxon>Acanthomorphata</taxon>
        <taxon>Ovalentaria</taxon>
        <taxon>Atherinomorphae</taxon>
        <taxon>Cyprinodontiformes</taxon>
        <taxon>Nothobranchiidae</taxon>
        <taxon>Nothobranchius</taxon>
    </lineage>
</organism>
<dbReference type="GO" id="GO:0005615">
    <property type="term" value="C:extracellular space"/>
    <property type="evidence" value="ECO:0007669"/>
    <property type="project" value="UniProtKB-ARBA"/>
</dbReference>
<dbReference type="InterPro" id="IPR013818">
    <property type="entry name" value="Lipase"/>
</dbReference>
<dbReference type="PANTHER" id="PTHR11610:SF12">
    <property type="entry name" value="LIPASE MEMBER H"/>
    <property type="match status" value="1"/>
</dbReference>
<dbReference type="PANTHER" id="PTHR11610">
    <property type="entry name" value="LIPASE"/>
    <property type="match status" value="1"/>
</dbReference>
<dbReference type="FunFam" id="3.40.50.1820:FF:000063">
    <property type="entry name" value="Lipase member H"/>
    <property type="match status" value="1"/>
</dbReference>
<dbReference type="SUPFAM" id="SSF53474">
    <property type="entry name" value="alpha/beta-Hydrolases"/>
    <property type="match status" value="1"/>
</dbReference>
<reference evidence="20" key="2">
    <citation type="submission" date="2025-08" db="UniProtKB">
        <authorList>
            <consortium name="Ensembl"/>
        </authorList>
    </citation>
    <scope>IDENTIFICATION</scope>
</reference>
<dbReference type="InterPro" id="IPR016272">
    <property type="entry name" value="Lipase_LIPH"/>
</dbReference>
<dbReference type="InterPro" id="IPR000734">
    <property type="entry name" value="TAG_lipase"/>
</dbReference>
<evidence type="ECO:0000256" key="10">
    <source>
        <dbReference type="ARBA" id="ARBA00023136"/>
    </source>
</evidence>
<feature type="binding site" evidence="16">
    <location>
        <position position="204"/>
    </location>
    <ligand>
        <name>Ca(2+)</name>
        <dbReference type="ChEBI" id="CHEBI:29108"/>
    </ligand>
</feature>
<keyword evidence="16" id="KW-0106">Calcium</keyword>
<evidence type="ECO:0000256" key="7">
    <source>
        <dbReference type="ARBA" id="ARBA00022801"/>
    </source>
</evidence>
<evidence type="ECO:0000256" key="2">
    <source>
        <dbReference type="ARBA" id="ARBA00004613"/>
    </source>
</evidence>
<keyword evidence="5" id="KW-0964">Secreted</keyword>
<feature type="binding site" evidence="16">
    <location>
        <position position="201"/>
    </location>
    <ligand>
        <name>Ca(2+)</name>
        <dbReference type="ChEBI" id="CHEBI:29108"/>
    </ligand>
</feature>
<comment type="function">
    <text evidence="14">Hydrolyzes specifically phosphatidic acid (PA) to produce 2-acyl lysophosphatidic acid (LPA; a potent bioactive lipid mediator) and fatty acid. Does not hydrolyze other phospholipids, like phosphatidylserine (PS), phosphatidylcholine (PC) and phosphatidylethanolamine (PE) or triacylglycerol (TG).</text>
</comment>
<proteinExistence type="inferred from homology"/>
<keyword evidence="11" id="KW-1015">Disulfide bond</keyword>
<reference evidence="20" key="3">
    <citation type="submission" date="2025-09" db="UniProtKB">
        <authorList>
            <consortium name="Ensembl"/>
        </authorList>
    </citation>
    <scope>IDENTIFICATION</scope>
</reference>
<feature type="binding site" evidence="16">
    <location>
        <position position="199"/>
    </location>
    <ligand>
        <name>Ca(2+)</name>
        <dbReference type="ChEBI" id="CHEBI:29108"/>
    </ligand>
</feature>
<dbReference type="GO" id="GO:0052689">
    <property type="term" value="F:carboxylic ester hydrolase activity"/>
    <property type="evidence" value="ECO:0007669"/>
    <property type="project" value="InterPro"/>
</dbReference>
<evidence type="ECO:0000256" key="3">
    <source>
        <dbReference type="ARBA" id="ARBA00010701"/>
    </source>
</evidence>
<dbReference type="PRINTS" id="PR00821">
    <property type="entry name" value="TAGLIPASE"/>
</dbReference>
<dbReference type="GO" id="GO:0004620">
    <property type="term" value="F:phospholipase activity"/>
    <property type="evidence" value="ECO:0007669"/>
    <property type="project" value="TreeGrafter"/>
</dbReference>
<comment type="catalytic activity">
    <reaction evidence="13">
        <text>1-hexadecanoyl-2-(9Z-octadecenoyl)-sn-glycero-3-phosphate + H2O = 2-(9Z-octadecenoyl)-sn-glycero-3-phosphate + hexadecanoate + H(+)</text>
        <dbReference type="Rhea" id="RHEA:40943"/>
        <dbReference type="ChEBI" id="CHEBI:7896"/>
        <dbReference type="ChEBI" id="CHEBI:15377"/>
        <dbReference type="ChEBI" id="CHEBI:15378"/>
        <dbReference type="ChEBI" id="CHEBI:64839"/>
        <dbReference type="ChEBI" id="CHEBI:77593"/>
    </reaction>
    <physiologicalReaction direction="left-to-right" evidence="13">
        <dbReference type="Rhea" id="RHEA:40944"/>
    </physiologicalReaction>
</comment>
<evidence type="ECO:0000259" key="19">
    <source>
        <dbReference type="Pfam" id="PF00151"/>
    </source>
</evidence>
<dbReference type="Ensembl" id="ENSNFUT00015052121.1">
    <property type="protein sequence ID" value="ENSNFUP00015049976.1"/>
    <property type="gene ID" value="ENSNFUG00015023506.1"/>
</dbReference>
<dbReference type="GO" id="GO:0005886">
    <property type="term" value="C:plasma membrane"/>
    <property type="evidence" value="ECO:0007669"/>
    <property type="project" value="UniProtKB-SubCell"/>
</dbReference>
<dbReference type="Proteomes" id="UP000694548">
    <property type="component" value="Chromosome sgr11"/>
</dbReference>
<evidence type="ECO:0000256" key="17">
    <source>
        <dbReference type="RuleBase" id="RU004262"/>
    </source>
</evidence>
<dbReference type="Gene3D" id="3.40.50.1820">
    <property type="entry name" value="alpha/beta hydrolase"/>
    <property type="match status" value="1"/>
</dbReference>
<evidence type="ECO:0000256" key="18">
    <source>
        <dbReference type="SAM" id="SignalP"/>
    </source>
</evidence>
<evidence type="ECO:0000256" key="14">
    <source>
        <dbReference type="ARBA" id="ARBA00049600"/>
    </source>
</evidence>
<reference evidence="20" key="1">
    <citation type="submission" date="2014-08" db="EMBL/GenBank/DDBJ databases">
        <authorList>
            <person name="Senf B."/>
            <person name="Petzold A."/>
            <person name="Downie B.R."/>
            <person name="Koch P."/>
            <person name="Platzer M."/>
        </authorList>
    </citation>
    <scope>NUCLEOTIDE SEQUENCE [LARGE SCALE GENOMIC DNA]</scope>
    <source>
        <strain evidence="20">GRZ</strain>
    </source>
</reference>